<name>A0A8J4T0F1_9TREM</name>
<dbReference type="PANTHER" id="PTHR11802">
    <property type="entry name" value="SERINE PROTEASE FAMILY S10 SERINE CARBOXYPEPTIDASE"/>
    <property type="match status" value="1"/>
</dbReference>
<dbReference type="AlphaFoldDB" id="A0A8J4T0F1"/>
<dbReference type="SUPFAM" id="SSF53474">
    <property type="entry name" value="alpha/beta-Hydrolases"/>
    <property type="match status" value="1"/>
</dbReference>
<dbReference type="Gene3D" id="3.40.50.1820">
    <property type="entry name" value="alpha/beta hydrolase"/>
    <property type="match status" value="2"/>
</dbReference>
<proteinExistence type="inferred from homology"/>
<organism evidence="2 3">
    <name type="scientific">Paragonimus heterotremus</name>
    <dbReference type="NCBI Taxonomy" id="100268"/>
    <lineage>
        <taxon>Eukaryota</taxon>
        <taxon>Metazoa</taxon>
        <taxon>Spiralia</taxon>
        <taxon>Lophotrochozoa</taxon>
        <taxon>Platyhelminthes</taxon>
        <taxon>Trematoda</taxon>
        <taxon>Digenea</taxon>
        <taxon>Plagiorchiida</taxon>
        <taxon>Troglotremata</taxon>
        <taxon>Troglotrematidae</taxon>
        <taxon>Paragonimus</taxon>
    </lineage>
</organism>
<dbReference type="EMBL" id="LUCH01017823">
    <property type="protein sequence ID" value="KAF5394709.1"/>
    <property type="molecule type" value="Genomic_DNA"/>
</dbReference>
<comment type="similarity">
    <text evidence="1">Belongs to the peptidase S10 family.</text>
</comment>
<evidence type="ECO:0000313" key="3">
    <source>
        <dbReference type="Proteomes" id="UP000748531"/>
    </source>
</evidence>
<dbReference type="OrthoDB" id="443318at2759"/>
<dbReference type="InterPro" id="IPR001563">
    <property type="entry name" value="Peptidase_S10"/>
</dbReference>
<dbReference type="GO" id="GO:0004185">
    <property type="term" value="F:serine-type carboxypeptidase activity"/>
    <property type="evidence" value="ECO:0007669"/>
    <property type="project" value="InterPro"/>
</dbReference>
<dbReference type="GO" id="GO:0006508">
    <property type="term" value="P:proteolysis"/>
    <property type="evidence" value="ECO:0007669"/>
    <property type="project" value="InterPro"/>
</dbReference>
<dbReference type="Proteomes" id="UP000748531">
    <property type="component" value="Unassembled WGS sequence"/>
</dbReference>
<dbReference type="InterPro" id="IPR029058">
    <property type="entry name" value="AB_hydrolase_fold"/>
</dbReference>
<accession>A0A8J4T0F1</accession>
<gene>
    <name evidence="2" type="ORF">PHET_10495</name>
</gene>
<keyword evidence="3" id="KW-1185">Reference proteome</keyword>
<dbReference type="Pfam" id="PF00450">
    <property type="entry name" value="Peptidase_S10"/>
    <property type="match status" value="1"/>
</dbReference>
<evidence type="ECO:0000256" key="1">
    <source>
        <dbReference type="ARBA" id="ARBA00009431"/>
    </source>
</evidence>
<dbReference type="PANTHER" id="PTHR11802:SF201">
    <property type="entry name" value="CARBOXYPEPTIDASE"/>
    <property type="match status" value="1"/>
</dbReference>
<protein>
    <submittedName>
        <fullName evidence="2">Uncharacterized protein</fullName>
    </submittedName>
</protein>
<sequence>MELPSVYELELNCHRIPTEFCTLIQTDLTVHNTFGSLNSKFFITTLFQGIFVGNPMTDYVLNENSGFYNLYYHGFLSDEHWDNLVQLCCPGQFEQHCIFTLNNSLGCRMAIYSSFQFIYNGLAANIDPCNPYQNCVGGITKLKPTINTTPSISKPWKLLIGGQSAYTQLLAETLSLPFTFETDESEYGKCPVQKAVCSSGSFAYEYLSLPEVQQALHVDKHSTKCWNSCNSKVFSDYVRQYGNMAWAYTQILSSQVPVMLYSGDFDLVINSMGTRWFVKSLQLEVSKQVWATG</sequence>
<comment type="caution">
    <text evidence="2">The sequence shown here is derived from an EMBL/GenBank/DDBJ whole genome shotgun (WGS) entry which is preliminary data.</text>
</comment>
<reference evidence="2" key="1">
    <citation type="submission" date="2019-05" db="EMBL/GenBank/DDBJ databases">
        <title>Annotation for the trematode Paragonimus heterotremus.</title>
        <authorList>
            <person name="Choi Y.-J."/>
        </authorList>
    </citation>
    <scope>NUCLEOTIDE SEQUENCE</scope>
    <source>
        <strain evidence="2">LC</strain>
    </source>
</reference>
<evidence type="ECO:0000313" key="2">
    <source>
        <dbReference type="EMBL" id="KAF5394709.1"/>
    </source>
</evidence>